<feature type="compositionally biased region" description="Basic residues" evidence="1">
    <location>
        <begin position="527"/>
        <end position="539"/>
    </location>
</feature>
<reference evidence="3 4" key="1">
    <citation type="submission" date="2019-06" db="EMBL/GenBank/DDBJ databases">
        <title>Sequencing the genomes of 1000 actinobacteria strains.</title>
        <authorList>
            <person name="Klenk H.-P."/>
        </authorList>
    </citation>
    <scope>NUCLEOTIDE SEQUENCE [LARGE SCALE GENOMIC DNA]</scope>
    <source>
        <strain evidence="3 4">DSM 45671</strain>
    </source>
</reference>
<feature type="compositionally biased region" description="Low complexity" evidence="1">
    <location>
        <begin position="41"/>
        <end position="70"/>
    </location>
</feature>
<feature type="region of interest" description="Disordered" evidence="1">
    <location>
        <begin position="490"/>
        <end position="551"/>
    </location>
</feature>
<evidence type="ECO:0000313" key="4">
    <source>
        <dbReference type="Proteomes" id="UP000321261"/>
    </source>
</evidence>
<feature type="compositionally biased region" description="Low complexity" evidence="1">
    <location>
        <begin position="77"/>
        <end position="86"/>
    </location>
</feature>
<keyword evidence="4" id="KW-1185">Reference proteome</keyword>
<evidence type="ECO:0000259" key="2">
    <source>
        <dbReference type="SMART" id="SM00507"/>
    </source>
</evidence>
<dbReference type="SMART" id="SM00507">
    <property type="entry name" value="HNHc"/>
    <property type="match status" value="1"/>
</dbReference>
<evidence type="ECO:0000256" key="1">
    <source>
        <dbReference type="SAM" id="MobiDB-lite"/>
    </source>
</evidence>
<protein>
    <submittedName>
        <fullName evidence="3">Uncharacterized protein DUF222</fullName>
    </submittedName>
</protein>
<dbReference type="CDD" id="cd00085">
    <property type="entry name" value="HNHc"/>
    <property type="match status" value="1"/>
</dbReference>
<feature type="region of interest" description="Disordered" evidence="1">
    <location>
        <begin position="1"/>
        <end position="96"/>
    </location>
</feature>
<dbReference type="InterPro" id="IPR003870">
    <property type="entry name" value="DUF222"/>
</dbReference>
<sequence length="551" mass="58583">MLTGALLETAADPPDIPPTPVSGARPVAAPDPPVVPTWEALPDTLPATVPDTVPDTVPAVSPDVLPDALPDVPPGAGPDAPSDASPEVSPDAVPGALSDALPDDLLNSAAINAWVDRLARFDRDVPDTERIEQLRALERLKSAAAAAQARIAVDLDTSMRAGHAATGLPAQRQGRGVAAQVALARQESPYRGSRHLGLAKVLVAEMPHTLTALAHGAISEWRAGLLAQETIFLSREHRQLVDAHLCADPTGLHGWGDRRLTGEIRKIAYRLDPAGYTRRRAKAESERRVTSRPAPDVMARVTALLPVAHGVAVHAALRKAADTAIAAGDGRTRGQLMADTLVQRVTGQATADGVPVEIHLIMTDRTLLGEGQGDGDGSEQPAQLAGYGPIPAGLARRLAVSAAETETAWLRRLYSRPDSGRLVGMDSTRRVFPAGLARFIEIRGQYCTTPWCDAPIRHIDHALPHHQDGATSADNGNGTCAQCNYARQAPGWKVRPEPGPRHTLRITTPTGHSYRSTAPPPPGHPRSERRHPTGRRARRTRDTSNESVATA</sequence>
<accession>A0A561SXH6</accession>
<proteinExistence type="predicted"/>
<organism evidence="3 4">
    <name type="scientific">Pseudonocardia hierapolitana</name>
    <dbReference type="NCBI Taxonomy" id="1128676"/>
    <lineage>
        <taxon>Bacteria</taxon>
        <taxon>Bacillati</taxon>
        <taxon>Actinomycetota</taxon>
        <taxon>Actinomycetes</taxon>
        <taxon>Pseudonocardiales</taxon>
        <taxon>Pseudonocardiaceae</taxon>
        <taxon>Pseudonocardia</taxon>
    </lineage>
</organism>
<gene>
    <name evidence="3" type="ORF">FHX44_115498</name>
</gene>
<feature type="compositionally biased region" description="Polar residues" evidence="1">
    <location>
        <begin position="505"/>
        <end position="516"/>
    </location>
</feature>
<comment type="caution">
    <text evidence="3">The sequence shown here is derived from an EMBL/GenBank/DDBJ whole genome shotgun (WGS) entry which is preliminary data.</text>
</comment>
<evidence type="ECO:0000313" key="3">
    <source>
        <dbReference type="EMBL" id="TWF79565.1"/>
    </source>
</evidence>
<feature type="domain" description="HNH nuclease" evidence="2">
    <location>
        <begin position="435"/>
        <end position="485"/>
    </location>
</feature>
<name>A0A561SXH6_9PSEU</name>
<dbReference type="InterPro" id="IPR003615">
    <property type="entry name" value="HNH_nuc"/>
</dbReference>
<dbReference type="AlphaFoldDB" id="A0A561SXH6"/>
<dbReference type="Proteomes" id="UP000321261">
    <property type="component" value="Unassembled WGS sequence"/>
</dbReference>
<dbReference type="Pfam" id="PF02720">
    <property type="entry name" value="DUF222"/>
    <property type="match status" value="1"/>
</dbReference>
<dbReference type="EMBL" id="VIWU01000001">
    <property type="protein sequence ID" value="TWF79565.1"/>
    <property type="molecule type" value="Genomic_DNA"/>
</dbReference>